<dbReference type="Gene3D" id="1.10.490.50">
    <property type="entry name" value="Antibiotic binding domain of TipA-like multidrug resistance regulators"/>
    <property type="match status" value="1"/>
</dbReference>
<dbReference type="PATRIC" id="fig|396014.3.peg.3304"/>
<evidence type="ECO:0000256" key="4">
    <source>
        <dbReference type="ARBA" id="ARBA00023163"/>
    </source>
</evidence>
<keyword evidence="7" id="KW-1185">Reference proteome</keyword>
<dbReference type="InterPro" id="IPR009061">
    <property type="entry name" value="DNA-bd_dom_put_sf"/>
</dbReference>
<dbReference type="RefSeq" id="WP_038374168.1">
    <property type="nucleotide sequence ID" value="NZ_BAAAOW010000002.1"/>
</dbReference>
<gene>
    <name evidence="6" type="ORF">BF93_09025</name>
</gene>
<keyword evidence="4" id="KW-0804">Transcription</keyword>
<dbReference type="Gene3D" id="1.10.1660.10">
    <property type="match status" value="1"/>
</dbReference>
<dbReference type="OrthoDB" id="9809391at2"/>
<dbReference type="PROSITE" id="PS00552">
    <property type="entry name" value="HTH_MERR_1"/>
    <property type="match status" value="1"/>
</dbReference>
<dbReference type="SUPFAM" id="SSF89082">
    <property type="entry name" value="Antibiotic binding domain of TipA-like multidrug resistance regulators"/>
    <property type="match status" value="1"/>
</dbReference>
<evidence type="ECO:0000313" key="6">
    <source>
        <dbReference type="EMBL" id="EWS79939.1"/>
    </source>
</evidence>
<dbReference type="AlphaFoldDB" id="Z9JP20"/>
<dbReference type="STRING" id="396014.BF93_09025"/>
<dbReference type="Pfam" id="PF07739">
    <property type="entry name" value="TipAS"/>
    <property type="match status" value="1"/>
</dbReference>
<evidence type="ECO:0000256" key="2">
    <source>
        <dbReference type="ARBA" id="ARBA00023125"/>
    </source>
</evidence>
<keyword evidence="1" id="KW-0805">Transcription regulation</keyword>
<keyword evidence="3" id="KW-0010">Activator</keyword>
<evidence type="ECO:0000256" key="1">
    <source>
        <dbReference type="ARBA" id="ARBA00023015"/>
    </source>
</evidence>
<organism evidence="6 7">
    <name type="scientific">Brachybacterium phenoliresistens</name>
    <dbReference type="NCBI Taxonomy" id="396014"/>
    <lineage>
        <taxon>Bacteria</taxon>
        <taxon>Bacillati</taxon>
        <taxon>Actinomycetota</taxon>
        <taxon>Actinomycetes</taxon>
        <taxon>Micrococcales</taxon>
        <taxon>Dermabacteraceae</taxon>
        <taxon>Brachybacterium</taxon>
    </lineage>
</organism>
<dbReference type="SMART" id="SM00422">
    <property type="entry name" value="HTH_MERR"/>
    <property type="match status" value="1"/>
</dbReference>
<dbReference type="SUPFAM" id="SSF46955">
    <property type="entry name" value="Putative DNA-binding domain"/>
    <property type="match status" value="1"/>
</dbReference>
<dbReference type="GO" id="GO:0003677">
    <property type="term" value="F:DNA binding"/>
    <property type="evidence" value="ECO:0007669"/>
    <property type="project" value="UniProtKB-KW"/>
</dbReference>
<comment type="caution">
    <text evidence="6">The sequence shown here is derived from an EMBL/GenBank/DDBJ whole genome shotgun (WGS) entry which is preliminary data.</text>
</comment>
<reference evidence="6 7" key="1">
    <citation type="submission" date="2014-02" db="EMBL/GenBank/DDBJ databases">
        <title>Genome sequence of Brachybacterium phenoliresistens strain W13A50.</title>
        <authorList>
            <person name="Wang X."/>
        </authorList>
    </citation>
    <scope>NUCLEOTIDE SEQUENCE [LARGE SCALE GENOMIC DNA]</scope>
    <source>
        <strain evidence="6 7">W13A50</strain>
    </source>
</reference>
<dbReference type="InterPro" id="IPR000551">
    <property type="entry name" value="MerR-type_HTH_dom"/>
</dbReference>
<dbReference type="PANTHER" id="PTHR30204:SF90">
    <property type="entry name" value="HTH-TYPE TRANSCRIPTIONAL ACTIVATOR MTA"/>
    <property type="match status" value="1"/>
</dbReference>
<dbReference type="Pfam" id="PF13411">
    <property type="entry name" value="MerR_1"/>
    <property type="match status" value="1"/>
</dbReference>
<dbReference type="HOGENOM" id="CLU_060077_0_6_11"/>
<proteinExistence type="predicted"/>
<dbReference type="CDD" id="cd01106">
    <property type="entry name" value="HTH_TipAL-Mta"/>
    <property type="match status" value="1"/>
</dbReference>
<dbReference type="PRINTS" id="PR00040">
    <property type="entry name" value="HTHMERR"/>
</dbReference>
<dbReference type="Proteomes" id="UP000023067">
    <property type="component" value="Unassembled WGS sequence"/>
</dbReference>
<protein>
    <submittedName>
        <fullName evidence="6">MerR family transcriptional regulator</fullName>
    </submittedName>
</protein>
<evidence type="ECO:0000313" key="7">
    <source>
        <dbReference type="Proteomes" id="UP000023067"/>
    </source>
</evidence>
<dbReference type="InterPro" id="IPR036244">
    <property type="entry name" value="TipA-like_antibiotic-bd"/>
</dbReference>
<evidence type="ECO:0000256" key="3">
    <source>
        <dbReference type="ARBA" id="ARBA00023159"/>
    </source>
</evidence>
<accession>Z9JP20</accession>
<dbReference type="InterPro" id="IPR047057">
    <property type="entry name" value="MerR_fam"/>
</dbReference>
<dbReference type="eggNOG" id="COG0789">
    <property type="taxonomic scope" value="Bacteria"/>
</dbReference>
<dbReference type="PANTHER" id="PTHR30204">
    <property type="entry name" value="REDOX-CYCLING DRUG-SENSING TRANSCRIPTIONAL ACTIVATOR SOXR"/>
    <property type="match status" value="1"/>
</dbReference>
<evidence type="ECO:0000259" key="5">
    <source>
        <dbReference type="PROSITE" id="PS50937"/>
    </source>
</evidence>
<dbReference type="EMBL" id="JDYK01000022">
    <property type="protein sequence ID" value="EWS79939.1"/>
    <property type="molecule type" value="Genomic_DNA"/>
</dbReference>
<name>Z9JP20_9MICO</name>
<dbReference type="InterPro" id="IPR012925">
    <property type="entry name" value="TipAS_dom"/>
</dbReference>
<dbReference type="PROSITE" id="PS50937">
    <property type="entry name" value="HTH_MERR_2"/>
    <property type="match status" value="1"/>
</dbReference>
<feature type="domain" description="HTH merR-type" evidence="5">
    <location>
        <begin position="17"/>
        <end position="86"/>
    </location>
</feature>
<sequence length="280" mass="31754">MTETNRTATSRSPEESTLTVGRVAALVGVSVRTLHHWEQIGLVVASGRTWSDYRLYSAADVARIHRVLVYRELGLPLAEIGRILDDPDVDPREHLIRQRELLAERIRRLTRTAQAVDQMIERTTMTENDPTITLSVQEQARIFGTDWDPAWQEEARERWGGTDAFAQSAQRTAAYTAQDWERFTEEMRALEADMADALGRGVDPGSAEAAELVERHRAWIGRSYDCDHGRQVILARMYTDDPRFTAHYDASAPGLALWLRSAVEENARRHGVDPDTATWE</sequence>
<dbReference type="GO" id="GO:0003700">
    <property type="term" value="F:DNA-binding transcription factor activity"/>
    <property type="evidence" value="ECO:0007669"/>
    <property type="project" value="InterPro"/>
</dbReference>
<keyword evidence="2" id="KW-0238">DNA-binding</keyword>